<feature type="region of interest" description="Disordered" evidence="2">
    <location>
        <begin position="406"/>
        <end position="533"/>
    </location>
</feature>
<feature type="coiled-coil region" evidence="1">
    <location>
        <begin position="735"/>
        <end position="765"/>
    </location>
</feature>
<gene>
    <name evidence="3" type="ORF">EGYM00163_LOCUS19432</name>
</gene>
<dbReference type="Pfam" id="PF05186">
    <property type="entry name" value="Dpy-30"/>
    <property type="match status" value="1"/>
</dbReference>
<dbReference type="GO" id="GO:0005737">
    <property type="term" value="C:cytoplasm"/>
    <property type="evidence" value="ECO:0007669"/>
    <property type="project" value="TreeGrafter"/>
</dbReference>
<dbReference type="InterPro" id="IPR027417">
    <property type="entry name" value="P-loop_NTPase"/>
</dbReference>
<feature type="compositionally biased region" description="Basic residues" evidence="2">
    <location>
        <begin position="499"/>
        <end position="511"/>
    </location>
</feature>
<feature type="region of interest" description="Disordered" evidence="2">
    <location>
        <begin position="576"/>
        <end position="602"/>
    </location>
</feature>
<feature type="region of interest" description="Disordered" evidence="2">
    <location>
        <begin position="125"/>
        <end position="153"/>
    </location>
</feature>
<dbReference type="Gene3D" id="3.40.50.300">
    <property type="entry name" value="P-loop containing nucleotide triphosphate hydrolases"/>
    <property type="match status" value="2"/>
</dbReference>
<dbReference type="Gene3D" id="3.40.50.720">
    <property type="entry name" value="NAD(P)-binding Rossmann-like Domain"/>
    <property type="match status" value="1"/>
</dbReference>
<dbReference type="PANTHER" id="PTHR48079:SF6">
    <property type="entry name" value="NAD(P)-BINDING DOMAIN-CONTAINING PROTEIN-RELATED"/>
    <property type="match status" value="1"/>
</dbReference>
<feature type="compositionally biased region" description="Basic and acidic residues" evidence="2">
    <location>
        <begin position="406"/>
        <end position="427"/>
    </location>
</feature>
<protein>
    <submittedName>
        <fullName evidence="3">Uncharacterized protein</fullName>
    </submittedName>
</protein>
<sequence>MGDEEGKKINLTGLKPRAFVSNTNTHFGSVLCRTLAKKGDYEVRGTTVDDEEDEAKWVKQVIKRDACAQGLQKCLLESDLIVYQLVDGVDDATMALKLLMNDHYENEKTFILISSVLTWAETKQNVELPQDETEEEEPAGEEEEEDVEQEAFTEDMYNKRVPHVKYTAWKEVEKLCKQANSKTLHTYVIFAGMTYGEGESMLHPLFKQAWHLSPEGLPTFGTGKQLVPLVHVQDLATFVYKLASRDEPEEQRYYFGCDDGNVSWNAIIKALNDSLGNGKTYRVQERDYILYENVENFIVNLKIEATGMGGIADDEEEWVSKAGFVENVDKVVAEFKSHRNIAPLRCCILGPPAAGKTYFGKKIAQQYKLLHITVADVVREYEAQQTQLSEQLLKIKQRKKEERRKAKLEEKRRLKAEAEAERAAAKGEDDEEGDEENADPQPVVEEDDDDDDVEEGEEEEEDDEETEKIKERLNELKAILNMRIKSKVQKPEEDQDKGKGKKPKPAVKGKLKKDANPPPTPPEETKPQEAPRYTDKCLAIMYRWKLAQPMCRNQGYVLDGYPKTVQQAKLLFEEGELEVPEEGGEEEEEEPPAEGEEGEVKKVEDKLLPDKVIFLTARDEFLTERLMQITSDAEHNNPVDFQRRLDFSKANSKPSGGITSWLESVVSNAEDIREVSVREFCVDGCPLLPPPAPTSPLEEYPEDPVFKQVLEFIGDSHNYGPTPQEIEAAYLKEIEKEHERRRLVEEAEQQKLEREEADRREVETVRQEEASRLEAIQQQERQLLELRKEPLKKYLMENVIPILTQGLIEVCEVRPEDPIDYLAEWLFRHNPELAGESA</sequence>
<name>A0A7S4CW34_9EUGL</name>
<proteinExistence type="predicted"/>
<dbReference type="Gene3D" id="1.20.890.10">
    <property type="entry name" value="cAMP-dependent protein kinase regulatory subunit, dimerization-anchoring domain"/>
    <property type="match status" value="1"/>
</dbReference>
<dbReference type="PANTHER" id="PTHR48079">
    <property type="entry name" value="PROTEIN YEEZ"/>
    <property type="match status" value="1"/>
</dbReference>
<keyword evidence="1" id="KW-0175">Coiled coil</keyword>
<dbReference type="InterPro" id="IPR051783">
    <property type="entry name" value="NAD(P)-dependent_oxidoreduct"/>
</dbReference>
<evidence type="ECO:0000256" key="2">
    <source>
        <dbReference type="SAM" id="MobiDB-lite"/>
    </source>
</evidence>
<evidence type="ECO:0000256" key="1">
    <source>
        <dbReference type="SAM" id="Coils"/>
    </source>
</evidence>
<feature type="compositionally biased region" description="Basic and acidic residues" evidence="2">
    <location>
        <begin position="523"/>
        <end position="533"/>
    </location>
</feature>
<dbReference type="InterPro" id="IPR036291">
    <property type="entry name" value="NAD(P)-bd_dom_sf"/>
</dbReference>
<dbReference type="InterPro" id="IPR007858">
    <property type="entry name" value="Dpy-30_motif"/>
</dbReference>
<feature type="compositionally biased region" description="Acidic residues" evidence="2">
    <location>
        <begin position="129"/>
        <end position="153"/>
    </location>
</feature>
<feature type="compositionally biased region" description="Acidic residues" evidence="2">
    <location>
        <begin position="428"/>
        <end position="466"/>
    </location>
</feature>
<dbReference type="SUPFAM" id="SSF52540">
    <property type="entry name" value="P-loop containing nucleoside triphosphate hydrolases"/>
    <property type="match status" value="1"/>
</dbReference>
<dbReference type="SUPFAM" id="SSF51735">
    <property type="entry name" value="NAD(P)-binding Rossmann-fold domains"/>
    <property type="match status" value="1"/>
</dbReference>
<dbReference type="Pfam" id="PF13207">
    <property type="entry name" value="AAA_17"/>
    <property type="match status" value="1"/>
</dbReference>
<dbReference type="CDD" id="cd22967">
    <property type="entry name" value="DD_AK7"/>
    <property type="match status" value="1"/>
</dbReference>
<dbReference type="AlphaFoldDB" id="A0A7S4CW34"/>
<organism evidence="3">
    <name type="scientific">Eutreptiella gymnastica</name>
    <dbReference type="NCBI Taxonomy" id="73025"/>
    <lineage>
        <taxon>Eukaryota</taxon>
        <taxon>Discoba</taxon>
        <taxon>Euglenozoa</taxon>
        <taxon>Euglenida</taxon>
        <taxon>Spirocuta</taxon>
        <taxon>Euglenophyceae</taxon>
        <taxon>Eutreptiales</taxon>
        <taxon>Eutreptiaceae</taxon>
        <taxon>Eutreptiella</taxon>
    </lineage>
</organism>
<feature type="compositionally biased region" description="Acidic residues" evidence="2">
    <location>
        <begin position="576"/>
        <end position="597"/>
    </location>
</feature>
<dbReference type="EMBL" id="HBJA01054775">
    <property type="protein sequence ID" value="CAE0808302.1"/>
    <property type="molecule type" value="Transcribed_RNA"/>
</dbReference>
<dbReference type="GO" id="GO:0004029">
    <property type="term" value="F:aldehyde dehydrogenase (NAD+) activity"/>
    <property type="evidence" value="ECO:0007669"/>
    <property type="project" value="TreeGrafter"/>
</dbReference>
<evidence type="ECO:0000313" key="3">
    <source>
        <dbReference type="EMBL" id="CAE0808302.1"/>
    </source>
</evidence>
<dbReference type="InterPro" id="IPR047499">
    <property type="entry name" value="DD_AK7"/>
</dbReference>
<feature type="compositionally biased region" description="Basic and acidic residues" evidence="2">
    <location>
        <begin position="489"/>
        <end position="498"/>
    </location>
</feature>
<accession>A0A7S4CW34</accession>
<reference evidence="3" key="1">
    <citation type="submission" date="2021-01" db="EMBL/GenBank/DDBJ databases">
        <authorList>
            <person name="Corre E."/>
            <person name="Pelletier E."/>
            <person name="Niang G."/>
            <person name="Scheremetjew M."/>
            <person name="Finn R."/>
            <person name="Kale V."/>
            <person name="Holt S."/>
            <person name="Cochrane G."/>
            <person name="Meng A."/>
            <person name="Brown T."/>
            <person name="Cohen L."/>
        </authorList>
    </citation>
    <scope>NUCLEOTIDE SEQUENCE</scope>
    <source>
        <strain evidence="3">CCMP1594</strain>
    </source>
</reference>